<name>A0A915IN71_ROMCU</name>
<dbReference type="AlphaFoldDB" id="A0A915IN71"/>
<reference evidence="3" key="1">
    <citation type="submission" date="2022-11" db="UniProtKB">
        <authorList>
            <consortium name="WormBaseParasite"/>
        </authorList>
    </citation>
    <scope>IDENTIFICATION</scope>
</reference>
<keyword evidence="2" id="KW-1185">Reference proteome</keyword>
<keyword evidence="1" id="KW-0812">Transmembrane</keyword>
<evidence type="ECO:0000313" key="3">
    <source>
        <dbReference type="WBParaSite" id="nRc.2.0.1.t14888-RA"/>
    </source>
</evidence>
<feature type="transmembrane region" description="Helical" evidence="1">
    <location>
        <begin position="47"/>
        <end position="67"/>
    </location>
</feature>
<dbReference type="WBParaSite" id="nRc.2.0.1.t14888-RA">
    <property type="protein sequence ID" value="nRc.2.0.1.t14888-RA"/>
    <property type="gene ID" value="nRc.2.0.1.g14888"/>
</dbReference>
<evidence type="ECO:0000256" key="1">
    <source>
        <dbReference type="SAM" id="Phobius"/>
    </source>
</evidence>
<keyword evidence="1" id="KW-1133">Transmembrane helix</keyword>
<organism evidence="2 3">
    <name type="scientific">Romanomermis culicivorax</name>
    <name type="common">Nematode worm</name>
    <dbReference type="NCBI Taxonomy" id="13658"/>
    <lineage>
        <taxon>Eukaryota</taxon>
        <taxon>Metazoa</taxon>
        <taxon>Ecdysozoa</taxon>
        <taxon>Nematoda</taxon>
        <taxon>Enoplea</taxon>
        <taxon>Dorylaimia</taxon>
        <taxon>Mermithida</taxon>
        <taxon>Mermithoidea</taxon>
        <taxon>Mermithidae</taxon>
        <taxon>Romanomermis</taxon>
    </lineage>
</organism>
<sequence>MYGFPATGFLFIGLKIISGRIIAAEIGQFFVEKVFDVFKARRGEIPGILVTICLIIIVVQRFIFVYIKSQGRYRNCRSIEPQYVQVSTMRLDAKHPDLDKRSFGISYMGGSSTDLPPRKVSKFGELTIIVQKQEELSTRADLLSLQKEVMKQEHEAKMNLLQKELEAPVAKKLYYEVKMQKSSCIHNVMHSSAQHSLCKTFSTKHRNLSRSYHNKTKDGKERLVLKLYE</sequence>
<dbReference type="Proteomes" id="UP000887565">
    <property type="component" value="Unplaced"/>
</dbReference>
<keyword evidence="1" id="KW-0472">Membrane</keyword>
<protein>
    <submittedName>
        <fullName evidence="3">Uncharacterized protein</fullName>
    </submittedName>
</protein>
<evidence type="ECO:0000313" key="2">
    <source>
        <dbReference type="Proteomes" id="UP000887565"/>
    </source>
</evidence>
<accession>A0A915IN71</accession>
<proteinExistence type="predicted"/>